<dbReference type="Proteomes" id="UP000593578">
    <property type="component" value="Unassembled WGS sequence"/>
</dbReference>
<reference evidence="2 4" key="2">
    <citation type="journal article" date="2019" name="Genome Biol. Evol.">
        <title>Insights into the evolution of the New World diploid cottons (Gossypium, subgenus Houzingenia) based on genome sequencing.</title>
        <authorList>
            <person name="Grover C.E."/>
            <person name="Arick M.A. 2nd"/>
            <person name="Thrash A."/>
            <person name="Conover J.L."/>
            <person name="Sanders W.S."/>
            <person name="Peterson D.G."/>
            <person name="Frelichowski J.E."/>
            <person name="Scheffler J.A."/>
            <person name="Scheffler B.E."/>
            <person name="Wendel J.F."/>
        </authorList>
    </citation>
    <scope>NUCLEOTIDE SEQUENCE [LARGE SCALE GENOMIC DNA]</scope>
    <source>
        <strain evidence="2">8</strain>
        <tissue evidence="2">Leaf</tissue>
    </source>
</reference>
<sequence length="123" mass="13997">MLGTALNLHSPFLFSEEFGVREKIEPTMGGKRQMEPKVGEMEHRVKKRKLDLKEEMEKIKLWSRVLAEMTAVQRQLIEVVISNSNMEDVHLKCEQLGGVNTEAALLNSMIQNYIHVMLGVFGG</sequence>
<gene>
    <name evidence="1" type="ORF">B456_002G107500</name>
    <name evidence="2" type="ORF">Gorai_022672</name>
</gene>
<dbReference type="KEGG" id="gra:105787219"/>
<accession>A0A0D2NL17</accession>
<reference evidence="1 3" key="1">
    <citation type="journal article" date="2012" name="Nature">
        <title>Repeated polyploidization of Gossypium genomes and the evolution of spinnable cotton fibres.</title>
        <authorList>
            <person name="Paterson A.H."/>
            <person name="Wendel J.F."/>
            <person name="Gundlach H."/>
            <person name="Guo H."/>
            <person name="Jenkins J."/>
            <person name="Jin D."/>
            <person name="Llewellyn D."/>
            <person name="Showmaker K.C."/>
            <person name="Shu S."/>
            <person name="Udall J."/>
            <person name="Yoo M.J."/>
            <person name="Byers R."/>
            <person name="Chen W."/>
            <person name="Doron-Faigenboim A."/>
            <person name="Duke M.V."/>
            <person name="Gong L."/>
            <person name="Grimwood J."/>
            <person name="Grover C."/>
            <person name="Grupp K."/>
            <person name="Hu G."/>
            <person name="Lee T.H."/>
            <person name="Li J."/>
            <person name="Lin L."/>
            <person name="Liu T."/>
            <person name="Marler B.S."/>
            <person name="Page J.T."/>
            <person name="Roberts A.W."/>
            <person name="Romanel E."/>
            <person name="Sanders W.S."/>
            <person name="Szadkowski E."/>
            <person name="Tan X."/>
            <person name="Tang H."/>
            <person name="Xu C."/>
            <person name="Wang J."/>
            <person name="Wang Z."/>
            <person name="Zhang D."/>
            <person name="Zhang L."/>
            <person name="Ashrafi H."/>
            <person name="Bedon F."/>
            <person name="Bowers J.E."/>
            <person name="Brubaker C.L."/>
            <person name="Chee P.W."/>
            <person name="Das S."/>
            <person name="Gingle A.R."/>
            <person name="Haigler C.H."/>
            <person name="Harker D."/>
            <person name="Hoffmann L.V."/>
            <person name="Hovav R."/>
            <person name="Jones D.C."/>
            <person name="Lemke C."/>
            <person name="Mansoor S."/>
            <person name="ur Rahman M."/>
            <person name="Rainville L.N."/>
            <person name="Rambani A."/>
            <person name="Reddy U.K."/>
            <person name="Rong J.K."/>
            <person name="Saranga Y."/>
            <person name="Scheffler B.E."/>
            <person name="Scheffler J.A."/>
            <person name="Stelly D.M."/>
            <person name="Triplett B.A."/>
            <person name="Van Deynze A."/>
            <person name="Vaslin M.F."/>
            <person name="Waghmare V.N."/>
            <person name="Walford S.A."/>
            <person name="Wright R.J."/>
            <person name="Zaki E.A."/>
            <person name="Zhang T."/>
            <person name="Dennis E.S."/>
            <person name="Mayer K.F."/>
            <person name="Peterson D.G."/>
            <person name="Rokhsar D.S."/>
            <person name="Wang X."/>
            <person name="Schmutz J."/>
        </authorList>
    </citation>
    <scope>NUCLEOTIDE SEQUENCE [LARGE SCALE GENOMIC DNA]</scope>
</reference>
<dbReference type="EMBL" id="CM001741">
    <property type="protein sequence ID" value="KJB14028.1"/>
    <property type="molecule type" value="Genomic_DNA"/>
</dbReference>
<evidence type="ECO:0000313" key="2">
    <source>
        <dbReference type="EMBL" id="MBA0580456.1"/>
    </source>
</evidence>
<protein>
    <submittedName>
        <fullName evidence="1">Uncharacterized protein</fullName>
    </submittedName>
</protein>
<name>A0A0D2NL17_GOSRA</name>
<evidence type="ECO:0000313" key="1">
    <source>
        <dbReference type="EMBL" id="KJB14028.1"/>
    </source>
</evidence>
<reference evidence="2" key="3">
    <citation type="submission" date="2020-04" db="EMBL/GenBank/DDBJ databases">
        <authorList>
            <person name="Grover C.E."/>
            <person name="Arick M.A. II"/>
            <person name="Thrash A."/>
            <person name="Conover J.L."/>
            <person name="Sanders W.S."/>
            <person name="Peterson D.G."/>
            <person name="Scheffler J.A."/>
            <person name="Scheffler B.E."/>
            <person name="Wendel J.F."/>
        </authorList>
    </citation>
    <scope>NUCLEOTIDE SEQUENCE</scope>
    <source>
        <strain evidence="2">8</strain>
        <tissue evidence="2">Leaf</tissue>
    </source>
</reference>
<dbReference type="EMBL" id="JABEZZ010000002">
    <property type="protein sequence ID" value="MBA0580456.1"/>
    <property type="molecule type" value="Genomic_DNA"/>
</dbReference>
<dbReference type="Proteomes" id="UP000032304">
    <property type="component" value="Chromosome 2"/>
</dbReference>
<dbReference type="Gramene" id="KJB14028">
    <property type="protein sequence ID" value="KJB14028"/>
    <property type="gene ID" value="B456_002G107500"/>
</dbReference>
<evidence type="ECO:0000313" key="3">
    <source>
        <dbReference type="Proteomes" id="UP000032304"/>
    </source>
</evidence>
<organism evidence="1 3">
    <name type="scientific">Gossypium raimondii</name>
    <name type="common">Peruvian cotton</name>
    <name type="synonym">Gossypium klotzschianum subsp. raimondii</name>
    <dbReference type="NCBI Taxonomy" id="29730"/>
    <lineage>
        <taxon>Eukaryota</taxon>
        <taxon>Viridiplantae</taxon>
        <taxon>Streptophyta</taxon>
        <taxon>Embryophyta</taxon>
        <taxon>Tracheophyta</taxon>
        <taxon>Spermatophyta</taxon>
        <taxon>Magnoliopsida</taxon>
        <taxon>eudicotyledons</taxon>
        <taxon>Gunneridae</taxon>
        <taxon>Pentapetalae</taxon>
        <taxon>rosids</taxon>
        <taxon>malvids</taxon>
        <taxon>Malvales</taxon>
        <taxon>Malvaceae</taxon>
        <taxon>Malvoideae</taxon>
        <taxon>Gossypium</taxon>
    </lineage>
</organism>
<keyword evidence="3" id="KW-1185">Reference proteome</keyword>
<dbReference type="AlphaFoldDB" id="A0A0D2NL17"/>
<dbReference type="OMA" id="KIEPTMG"/>
<proteinExistence type="predicted"/>
<dbReference type="OrthoDB" id="959645at2759"/>
<evidence type="ECO:0000313" key="4">
    <source>
        <dbReference type="Proteomes" id="UP000593578"/>
    </source>
</evidence>